<dbReference type="Proteomes" id="UP000784294">
    <property type="component" value="Unassembled WGS sequence"/>
</dbReference>
<comment type="subcellular location">
    <subcellularLocation>
        <location evidence="1">Endomembrane system</location>
        <topology evidence="1">Multi-pass membrane protein</topology>
    </subcellularLocation>
</comment>
<evidence type="ECO:0000256" key="1">
    <source>
        <dbReference type="ARBA" id="ARBA00004127"/>
    </source>
</evidence>
<dbReference type="EMBL" id="CAAALY010070728">
    <property type="protein sequence ID" value="VEL24941.1"/>
    <property type="molecule type" value="Genomic_DNA"/>
</dbReference>
<dbReference type="PANTHER" id="PTHR24093">
    <property type="entry name" value="CATION TRANSPORTING ATPASE"/>
    <property type="match status" value="1"/>
</dbReference>
<dbReference type="GO" id="GO:0012505">
    <property type="term" value="C:endomembrane system"/>
    <property type="evidence" value="ECO:0007669"/>
    <property type="project" value="UniProtKB-SubCell"/>
</dbReference>
<dbReference type="GO" id="GO:0005524">
    <property type="term" value="F:ATP binding"/>
    <property type="evidence" value="ECO:0007669"/>
    <property type="project" value="UniProtKB-KW"/>
</dbReference>
<protein>
    <recommendedName>
        <fullName evidence="11">Cation-transporting P-type ATPase C-terminal domain-containing protein</fullName>
    </recommendedName>
</protein>
<evidence type="ECO:0008006" key="11">
    <source>
        <dbReference type="Google" id="ProtNLM"/>
    </source>
</evidence>
<proteinExistence type="predicted"/>
<dbReference type="AlphaFoldDB" id="A0A3S5ATN4"/>
<keyword evidence="8" id="KW-0472">Membrane</keyword>
<evidence type="ECO:0000256" key="7">
    <source>
        <dbReference type="ARBA" id="ARBA00022989"/>
    </source>
</evidence>
<keyword evidence="6" id="KW-1278">Translocase</keyword>
<name>A0A3S5ATN4_9PLAT</name>
<keyword evidence="4" id="KW-0067">ATP-binding</keyword>
<evidence type="ECO:0000256" key="3">
    <source>
        <dbReference type="ARBA" id="ARBA00022741"/>
    </source>
</evidence>
<keyword evidence="3" id="KW-0547">Nucleotide-binding</keyword>
<evidence type="ECO:0000256" key="8">
    <source>
        <dbReference type="ARBA" id="ARBA00023136"/>
    </source>
</evidence>
<dbReference type="Gene3D" id="3.40.1110.10">
    <property type="entry name" value="Calcium-transporting ATPase, cytoplasmic domain N"/>
    <property type="match status" value="1"/>
</dbReference>
<dbReference type="FunFam" id="3.40.50.1000:FF:000001">
    <property type="entry name" value="Phospholipid-transporting ATPase IC"/>
    <property type="match status" value="1"/>
</dbReference>
<gene>
    <name evidence="9" type="ORF">PXEA_LOCUS18381</name>
</gene>
<keyword evidence="10" id="KW-1185">Reference proteome</keyword>
<keyword evidence="7" id="KW-1133">Transmembrane helix</keyword>
<dbReference type="InterPro" id="IPR023214">
    <property type="entry name" value="HAD_sf"/>
</dbReference>
<comment type="caution">
    <text evidence="9">The sequence shown here is derived from an EMBL/GenBank/DDBJ whole genome shotgun (WGS) entry which is preliminary data.</text>
</comment>
<evidence type="ECO:0000256" key="5">
    <source>
        <dbReference type="ARBA" id="ARBA00022842"/>
    </source>
</evidence>
<organism evidence="9 10">
    <name type="scientific">Protopolystoma xenopodis</name>
    <dbReference type="NCBI Taxonomy" id="117903"/>
    <lineage>
        <taxon>Eukaryota</taxon>
        <taxon>Metazoa</taxon>
        <taxon>Spiralia</taxon>
        <taxon>Lophotrochozoa</taxon>
        <taxon>Platyhelminthes</taxon>
        <taxon>Monogenea</taxon>
        <taxon>Polyopisthocotylea</taxon>
        <taxon>Polystomatidea</taxon>
        <taxon>Polystomatidae</taxon>
        <taxon>Protopolystoma</taxon>
    </lineage>
</organism>
<keyword evidence="2" id="KW-0812">Transmembrane</keyword>
<dbReference type="GO" id="GO:0051480">
    <property type="term" value="P:regulation of cytosolic calcium ion concentration"/>
    <property type="evidence" value="ECO:0007669"/>
    <property type="project" value="TreeGrafter"/>
</dbReference>
<evidence type="ECO:0000313" key="10">
    <source>
        <dbReference type="Proteomes" id="UP000784294"/>
    </source>
</evidence>
<accession>A0A3S5ATN4</accession>
<dbReference type="GO" id="GO:0005388">
    <property type="term" value="F:P-type calcium transporter activity"/>
    <property type="evidence" value="ECO:0007669"/>
    <property type="project" value="TreeGrafter"/>
</dbReference>
<dbReference type="PROSITE" id="PS00154">
    <property type="entry name" value="ATPASE_E1_E2"/>
    <property type="match status" value="1"/>
</dbReference>
<dbReference type="InterPro" id="IPR023299">
    <property type="entry name" value="ATPase_P-typ_cyto_dom_N"/>
</dbReference>
<dbReference type="Gene3D" id="3.40.50.1000">
    <property type="entry name" value="HAD superfamily/HAD-like"/>
    <property type="match status" value="1"/>
</dbReference>
<dbReference type="InterPro" id="IPR018303">
    <property type="entry name" value="ATPase_P-typ_P_site"/>
</dbReference>
<evidence type="ECO:0000256" key="4">
    <source>
        <dbReference type="ARBA" id="ARBA00022840"/>
    </source>
</evidence>
<sequence>MGNATAICSDKTGTLTTNRMTAVQCFMNDQHYKTLPHFSQLPKATIELITMNISVNSGYTSKNIVSRSCQKM</sequence>
<dbReference type="GO" id="GO:0005886">
    <property type="term" value="C:plasma membrane"/>
    <property type="evidence" value="ECO:0007669"/>
    <property type="project" value="TreeGrafter"/>
</dbReference>
<evidence type="ECO:0000256" key="2">
    <source>
        <dbReference type="ARBA" id="ARBA00022692"/>
    </source>
</evidence>
<reference evidence="9" key="1">
    <citation type="submission" date="2018-11" db="EMBL/GenBank/DDBJ databases">
        <authorList>
            <consortium name="Pathogen Informatics"/>
        </authorList>
    </citation>
    <scope>NUCLEOTIDE SEQUENCE</scope>
</reference>
<evidence type="ECO:0000256" key="6">
    <source>
        <dbReference type="ARBA" id="ARBA00022967"/>
    </source>
</evidence>
<dbReference type="PANTHER" id="PTHR24093:SF369">
    <property type="entry name" value="CALCIUM-TRANSPORTING ATPASE"/>
    <property type="match status" value="1"/>
</dbReference>
<evidence type="ECO:0000313" key="9">
    <source>
        <dbReference type="EMBL" id="VEL24941.1"/>
    </source>
</evidence>
<keyword evidence="5" id="KW-0460">Magnesium</keyword>
<dbReference type="OrthoDB" id="116380at2759"/>